<dbReference type="Pfam" id="PF05930">
    <property type="entry name" value="Phage_AlpA"/>
    <property type="match status" value="1"/>
</dbReference>
<name>A0A2T0X5Z2_9RHOB</name>
<reference evidence="1 2" key="1">
    <citation type="submission" date="2018-03" db="EMBL/GenBank/DDBJ databases">
        <title>Genomic Encyclopedia of Archaeal and Bacterial Type Strains, Phase II (KMG-II): from individual species to whole genera.</title>
        <authorList>
            <person name="Goeker M."/>
        </authorList>
    </citation>
    <scope>NUCLEOTIDE SEQUENCE [LARGE SCALE GENOMIC DNA]</scope>
    <source>
        <strain evidence="1 2">DSM 100212</strain>
    </source>
</reference>
<sequence>MQKKSLKLLKRSDVIDLLGVSKSTLVRWVQAGCFPRPIYLSADTPRWAQDDVSDWLAKREAASA</sequence>
<comment type="caution">
    <text evidence="1">The sequence shown here is derived from an EMBL/GenBank/DDBJ whole genome shotgun (WGS) entry which is preliminary data.</text>
</comment>
<keyword evidence="2" id="KW-1185">Reference proteome</keyword>
<dbReference type="Gene3D" id="1.10.238.160">
    <property type="match status" value="1"/>
</dbReference>
<dbReference type="AlphaFoldDB" id="A0A2T0X5Z2"/>
<protein>
    <submittedName>
        <fullName evidence="1">Prophage regulatory protein</fullName>
    </submittedName>
</protein>
<dbReference type="InterPro" id="IPR009061">
    <property type="entry name" value="DNA-bd_dom_put_sf"/>
</dbReference>
<evidence type="ECO:0000313" key="2">
    <source>
        <dbReference type="Proteomes" id="UP000238392"/>
    </source>
</evidence>
<evidence type="ECO:0000313" key="1">
    <source>
        <dbReference type="EMBL" id="PRY94346.1"/>
    </source>
</evidence>
<proteinExistence type="predicted"/>
<dbReference type="Proteomes" id="UP000238392">
    <property type="component" value="Unassembled WGS sequence"/>
</dbReference>
<dbReference type="InterPro" id="IPR010260">
    <property type="entry name" value="AlpA"/>
</dbReference>
<accession>A0A2T0X5Z2</accession>
<organism evidence="1 2">
    <name type="scientific">Donghicola tyrosinivorans</name>
    <dbReference type="NCBI Taxonomy" id="1652492"/>
    <lineage>
        <taxon>Bacteria</taxon>
        <taxon>Pseudomonadati</taxon>
        <taxon>Pseudomonadota</taxon>
        <taxon>Alphaproteobacteria</taxon>
        <taxon>Rhodobacterales</taxon>
        <taxon>Roseobacteraceae</taxon>
        <taxon>Donghicola</taxon>
    </lineage>
</organism>
<gene>
    <name evidence="1" type="ORF">CLV74_101485</name>
</gene>
<dbReference type="SUPFAM" id="SSF46955">
    <property type="entry name" value="Putative DNA-binding domain"/>
    <property type="match status" value="1"/>
</dbReference>
<dbReference type="EMBL" id="PVTQ01000001">
    <property type="protein sequence ID" value="PRY94346.1"/>
    <property type="molecule type" value="Genomic_DNA"/>
</dbReference>